<dbReference type="OMA" id="WIRMAEL"/>
<dbReference type="PROSITE" id="PS50181">
    <property type="entry name" value="FBOX"/>
    <property type="match status" value="1"/>
</dbReference>
<evidence type="ECO:0000256" key="1">
    <source>
        <dbReference type="SAM" id="MobiDB-lite"/>
    </source>
</evidence>
<dbReference type="InterPro" id="IPR050796">
    <property type="entry name" value="SCF_F-box_component"/>
</dbReference>
<evidence type="ECO:0000313" key="4">
    <source>
        <dbReference type="EMBL" id="OTG08496.1"/>
    </source>
</evidence>
<dbReference type="AlphaFoldDB" id="A0A251TD39"/>
<dbReference type="InterPro" id="IPR001810">
    <property type="entry name" value="F-box_dom"/>
</dbReference>
<evidence type="ECO:0000259" key="2">
    <source>
        <dbReference type="PROSITE" id="PS50181"/>
    </source>
</evidence>
<reference evidence="3" key="3">
    <citation type="submission" date="2020-06" db="EMBL/GenBank/DDBJ databases">
        <title>Helianthus annuus Genome sequencing and assembly Release 2.</title>
        <authorList>
            <person name="Gouzy J."/>
            <person name="Langlade N."/>
            <person name="Munos S."/>
        </authorList>
    </citation>
    <scope>NUCLEOTIDE SEQUENCE</scope>
    <source>
        <tissue evidence="3">Leaves</tissue>
    </source>
</reference>
<dbReference type="Pfam" id="PF07734">
    <property type="entry name" value="FBA_1"/>
    <property type="match status" value="1"/>
</dbReference>
<feature type="region of interest" description="Disordered" evidence="1">
    <location>
        <begin position="350"/>
        <end position="382"/>
    </location>
</feature>
<organism evidence="4 5">
    <name type="scientific">Helianthus annuus</name>
    <name type="common">Common sunflower</name>
    <dbReference type="NCBI Taxonomy" id="4232"/>
    <lineage>
        <taxon>Eukaryota</taxon>
        <taxon>Viridiplantae</taxon>
        <taxon>Streptophyta</taxon>
        <taxon>Embryophyta</taxon>
        <taxon>Tracheophyta</taxon>
        <taxon>Spermatophyta</taxon>
        <taxon>Magnoliopsida</taxon>
        <taxon>eudicotyledons</taxon>
        <taxon>Gunneridae</taxon>
        <taxon>Pentapetalae</taxon>
        <taxon>asterids</taxon>
        <taxon>campanulids</taxon>
        <taxon>Asterales</taxon>
        <taxon>Asteraceae</taxon>
        <taxon>Asteroideae</taxon>
        <taxon>Heliantheae alliance</taxon>
        <taxon>Heliantheae</taxon>
        <taxon>Helianthus</taxon>
    </lineage>
</organism>
<dbReference type="EMBL" id="CM007900">
    <property type="protein sequence ID" value="OTG08496.1"/>
    <property type="molecule type" value="Genomic_DNA"/>
</dbReference>
<protein>
    <submittedName>
        <fullName evidence="3 4">F-box domain-containing protein</fullName>
    </submittedName>
</protein>
<evidence type="ECO:0000313" key="3">
    <source>
        <dbReference type="EMBL" id="KAF5783053.1"/>
    </source>
</evidence>
<sequence>MVWIRMAELALDVVERILPLLDVKDIIRCKSVCKSWRSVILSLRFVKAHLNNAYTNDRNNHELGHRRVCLRGIRGEDSWFLLDYIHIVGSCNGLLCVSPIGVKFVVINPSTREHKKLPTPPFQPHVHKLAMTREVACWGFGYDSSSDDYKVIAGFMKKFDSKRTSFLVLTLKSNTWKVIGQVKYSIYEGRSGVFYGGALHWFMTHKNLKKVIISLDLSTEEFKEIPMPDVYMLYFDSYRLGVIEECLCIYSIRSPLSTKKWVMKNNKWELYIDNHCQTKYDVAHYFPIRKESHMTSRYYVDDGTPVPINGDYIRASIFVKSLVSPHPHVNHDNNNNHYDEHKRIAKVQEVTESVESGAKGHIRKRKKKRRSKRSCKHKKPLV</sequence>
<dbReference type="InterPro" id="IPR017451">
    <property type="entry name" value="F-box-assoc_interact_dom"/>
</dbReference>
<reference evidence="4" key="2">
    <citation type="submission" date="2017-02" db="EMBL/GenBank/DDBJ databases">
        <title>Sunflower complete genome.</title>
        <authorList>
            <person name="Langlade N."/>
            <person name="Munos S."/>
        </authorList>
    </citation>
    <scope>NUCLEOTIDE SEQUENCE [LARGE SCALE GENOMIC DNA]</scope>
    <source>
        <tissue evidence="4">Leaves</tissue>
    </source>
</reference>
<dbReference type="PANTHER" id="PTHR31672">
    <property type="entry name" value="BNACNNG10540D PROTEIN"/>
    <property type="match status" value="1"/>
</dbReference>
<feature type="domain" description="F-box" evidence="2">
    <location>
        <begin position="3"/>
        <end position="49"/>
    </location>
</feature>
<dbReference type="Proteomes" id="UP000215914">
    <property type="component" value="Chromosome 11"/>
</dbReference>
<dbReference type="InterPro" id="IPR006527">
    <property type="entry name" value="F-box-assoc_dom_typ1"/>
</dbReference>
<dbReference type="Gramene" id="mRNA:HanXRQr2_Chr11g0503471">
    <property type="protein sequence ID" value="mRNA:HanXRQr2_Chr11g0503471"/>
    <property type="gene ID" value="HanXRQr2_Chr11g0503471"/>
</dbReference>
<dbReference type="InParanoid" id="A0A251TD39"/>
<dbReference type="EMBL" id="MNCJ02000326">
    <property type="protein sequence ID" value="KAF5783053.1"/>
    <property type="molecule type" value="Genomic_DNA"/>
</dbReference>
<name>A0A251TD39_HELAN</name>
<feature type="compositionally biased region" description="Basic residues" evidence="1">
    <location>
        <begin position="360"/>
        <end position="382"/>
    </location>
</feature>
<keyword evidence="5" id="KW-1185">Reference proteome</keyword>
<dbReference type="Pfam" id="PF00646">
    <property type="entry name" value="F-box"/>
    <property type="match status" value="1"/>
</dbReference>
<dbReference type="Gene3D" id="1.20.1280.50">
    <property type="match status" value="1"/>
</dbReference>
<reference evidence="3 5" key="1">
    <citation type="journal article" date="2017" name="Nature">
        <title>The sunflower genome provides insights into oil metabolism, flowering and Asterid evolution.</title>
        <authorList>
            <person name="Badouin H."/>
            <person name="Gouzy J."/>
            <person name="Grassa C.J."/>
            <person name="Murat F."/>
            <person name="Staton S.E."/>
            <person name="Cottret L."/>
            <person name="Lelandais-Briere C."/>
            <person name="Owens G.L."/>
            <person name="Carrere S."/>
            <person name="Mayjonade B."/>
            <person name="Legrand L."/>
            <person name="Gill N."/>
            <person name="Kane N.C."/>
            <person name="Bowers J.E."/>
            <person name="Hubner S."/>
            <person name="Bellec A."/>
            <person name="Berard A."/>
            <person name="Berges H."/>
            <person name="Blanchet N."/>
            <person name="Boniface M.C."/>
            <person name="Brunel D."/>
            <person name="Catrice O."/>
            <person name="Chaidir N."/>
            <person name="Claudel C."/>
            <person name="Donnadieu C."/>
            <person name="Faraut T."/>
            <person name="Fievet G."/>
            <person name="Helmstetter N."/>
            <person name="King M."/>
            <person name="Knapp S.J."/>
            <person name="Lai Z."/>
            <person name="Le Paslier M.C."/>
            <person name="Lippi Y."/>
            <person name="Lorenzon L."/>
            <person name="Mandel J.R."/>
            <person name="Marage G."/>
            <person name="Marchand G."/>
            <person name="Marquand E."/>
            <person name="Bret-Mestries E."/>
            <person name="Morien E."/>
            <person name="Nambeesan S."/>
            <person name="Nguyen T."/>
            <person name="Pegot-Espagnet P."/>
            <person name="Pouilly N."/>
            <person name="Raftis F."/>
            <person name="Sallet E."/>
            <person name="Schiex T."/>
            <person name="Thomas J."/>
            <person name="Vandecasteele C."/>
            <person name="Vares D."/>
            <person name="Vear F."/>
            <person name="Vautrin S."/>
            <person name="Crespi M."/>
            <person name="Mangin B."/>
            <person name="Burke J.M."/>
            <person name="Salse J."/>
            <person name="Munos S."/>
            <person name="Vincourt P."/>
            <person name="Rieseberg L.H."/>
            <person name="Langlade N.B."/>
        </authorList>
    </citation>
    <scope>NUCLEOTIDE SEQUENCE [LARGE SCALE GENOMIC DNA]</scope>
    <source>
        <strain evidence="5">cv. SF193</strain>
        <tissue evidence="3">Leaves</tissue>
    </source>
</reference>
<proteinExistence type="predicted"/>
<dbReference type="SUPFAM" id="SSF81383">
    <property type="entry name" value="F-box domain"/>
    <property type="match status" value="1"/>
</dbReference>
<dbReference type="NCBIfam" id="TIGR01640">
    <property type="entry name" value="F_box_assoc_1"/>
    <property type="match status" value="1"/>
</dbReference>
<dbReference type="PANTHER" id="PTHR31672:SF13">
    <property type="entry name" value="F-BOX PROTEIN CPR30-LIKE"/>
    <property type="match status" value="1"/>
</dbReference>
<dbReference type="InterPro" id="IPR036047">
    <property type="entry name" value="F-box-like_dom_sf"/>
</dbReference>
<dbReference type="SMART" id="SM00256">
    <property type="entry name" value="FBOX"/>
    <property type="match status" value="1"/>
</dbReference>
<evidence type="ECO:0000313" key="5">
    <source>
        <dbReference type="Proteomes" id="UP000215914"/>
    </source>
</evidence>
<gene>
    <name evidence="4" type="ORF">HannXRQ_Chr11g0342431</name>
    <name evidence="3" type="ORF">HanXRQr2_Chr11g0503471</name>
</gene>
<accession>A0A251TD39</accession>